<dbReference type="GO" id="GO:0005737">
    <property type="term" value="C:cytoplasm"/>
    <property type="evidence" value="ECO:0007669"/>
    <property type="project" value="UniProtKB-ARBA"/>
</dbReference>
<protein>
    <recommendedName>
        <fullName evidence="7">P/Homo B domain-containing protein</fullName>
    </recommendedName>
</protein>
<dbReference type="SUPFAM" id="SSF52743">
    <property type="entry name" value="Subtilisin-like"/>
    <property type="match status" value="1"/>
</dbReference>
<evidence type="ECO:0000256" key="1">
    <source>
        <dbReference type="ARBA" id="ARBA00022670"/>
    </source>
</evidence>
<name>A0A9D4IE56_DREPO</name>
<keyword evidence="9" id="KW-1185">Reference proteome</keyword>
<evidence type="ECO:0000256" key="4">
    <source>
        <dbReference type="ARBA" id="ARBA00022825"/>
    </source>
</evidence>
<keyword evidence="5" id="KW-1133">Transmembrane helix</keyword>
<dbReference type="InterPro" id="IPR008979">
    <property type="entry name" value="Galactose-bd-like_sf"/>
</dbReference>
<dbReference type="PANTHER" id="PTHR42884:SF14">
    <property type="entry name" value="NEUROENDOCRINE CONVERTASE 1"/>
    <property type="match status" value="1"/>
</dbReference>
<feature type="chain" id="PRO_5039089063" description="P/Homo B domain-containing protein" evidence="6">
    <location>
        <begin position="26"/>
        <end position="606"/>
    </location>
</feature>
<dbReference type="Pfam" id="PF00082">
    <property type="entry name" value="Peptidase_S8"/>
    <property type="match status" value="1"/>
</dbReference>
<dbReference type="PANTHER" id="PTHR42884">
    <property type="entry name" value="PROPROTEIN CONVERTASE SUBTILISIN/KEXIN-RELATED"/>
    <property type="match status" value="1"/>
</dbReference>
<dbReference type="GO" id="GO:0016485">
    <property type="term" value="P:protein processing"/>
    <property type="evidence" value="ECO:0007669"/>
    <property type="project" value="TreeGrafter"/>
</dbReference>
<dbReference type="InterPro" id="IPR002884">
    <property type="entry name" value="P_dom"/>
</dbReference>
<accession>A0A9D4IE56</accession>
<keyword evidence="2" id="KW-0165">Cleavage on pair of basic residues</keyword>
<dbReference type="Gene3D" id="3.40.50.200">
    <property type="entry name" value="Peptidase S8/S53 domain"/>
    <property type="match status" value="1"/>
</dbReference>
<dbReference type="PROSITE" id="PS51829">
    <property type="entry name" value="P_HOMO_B"/>
    <property type="match status" value="1"/>
</dbReference>
<feature type="transmembrane region" description="Helical" evidence="5">
    <location>
        <begin position="567"/>
        <end position="587"/>
    </location>
</feature>
<dbReference type="AlphaFoldDB" id="A0A9D4IE56"/>
<proteinExistence type="predicted"/>
<dbReference type="Gene3D" id="2.60.120.260">
    <property type="entry name" value="Galactose-binding domain-like"/>
    <property type="match status" value="1"/>
</dbReference>
<gene>
    <name evidence="8" type="ORF">DPMN_173373</name>
</gene>
<feature type="domain" description="P/Homo B" evidence="7">
    <location>
        <begin position="407"/>
        <end position="551"/>
    </location>
</feature>
<dbReference type="GO" id="GO:0012505">
    <property type="term" value="C:endomembrane system"/>
    <property type="evidence" value="ECO:0007669"/>
    <property type="project" value="UniProtKB-ARBA"/>
</dbReference>
<feature type="signal peptide" evidence="6">
    <location>
        <begin position="1"/>
        <end position="25"/>
    </location>
</feature>
<dbReference type="GO" id="GO:0004252">
    <property type="term" value="F:serine-type endopeptidase activity"/>
    <property type="evidence" value="ECO:0007669"/>
    <property type="project" value="InterPro"/>
</dbReference>
<keyword evidence="5" id="KW-0812">Transmembrane</keyword>
<reference evidence="8" key="2">
    <citation type="submission" date="2020-11" db="EMBL/GenBank/DDBJ databases">
        <authorList>
            <person name="McCartney M.A."/>
            <person name="Auch B."/>
            <person name="Kono T."/>
            <person name="Mallez S."/>
            <person name="Becker A."/>
            <person name="Gohl D.M."/>
            <person name="Silverstein K.A.T."/>
            <person name="Koren S."/>
            <person name="Bechman K.B."/>
            <person name="Herman A."/>
            <person name="Abrahante J.E."/>
            <person name="Garbe J."/>
        </authorList>
    </citation>
    <scope>NUCLEOTIDE SEQUENCE</scope>
    <source>
        <strain evidence="8">Duluth1</strain>
        <tissue evidence="8">Whole animal</tissue>
    </source>
</reference>
<evidence type="ECO:0000256" key="3">
    <source>
        <dbReference type="ARBA" id="ARBA00022801"/>
    </source>
</evidence>
<dbReference type="EMBL" id="JAIWYP010000009">
    <property type="protein sequence ID" value="KAH3772041.1"/>
    <property type="molecule type" value="Genomic_DNA"/>
</dbReference>
<evidence type="ECO:0000259" key="7">
    <source>
        <dbReference type="PROSITE" id="PS51829"/>
    </source>
</evidence>
<organism evidence="8 9">
    <name type="scientific">Dreissena polymorpha</name>
    <name type="common">Zebra mussel</name>
    <name type="synonym">Mytilus polymorpha</name>
    <dbReference type="NCBI Taxonomy" id="45954"/>
    <lineage>
        <taxon>Eukaryota</taxon>
        <taxon>Metazoa</taxon>
        <taxon>Spiralia</taxon>
        <taxon>Lophotrochozoa</taxon>
        <taxon>Mollusca</taxon>
        <taxon>Bivalvia</taxon>
        <taxon>Autobranchia</taxon>
        <taxon>Heteroconchia</taxon>
        <taxon>Euheterodonta</taxon>
        <taxon>Imparidentia</taxon>
        <taxon>Neoheterodontei</taxon>
        <taxon>Myida</taxon>
        <taxon>Dreissenoidea</taxon>
        <taxon>Dreissenidae</taxon>
        <taxon>Dreissena</taxon>
    </lineage>
</organism>
<keyword evidence="6" id="KW-0732">Signal</keyword>
<dbReference type="InterPro" id="IPR000209">
    <property type="entry name" value="Peptidase_S8/S53_dom"/>
</dbReference>
<dbReference type="GO" id="GO:0016020">
    <property type="term" value="C:membrane"/>
    <property type="evidence" value="ECO:0007669"/>
    <property type="project" value="TreeGrafter"/>
</dbReference>
<dbReference type="OrthoDB" id="300641at2759"/>
<dbReference type="SUPFAM" id="SSF49785">
    <property type="entry name" value="Galactose-binding domain-like"/>
    <property type="match status" value="1"/>
</dbReference>
<evidence type="ECO:0000256" key="6">
    <source>
        <dbReference type="SAM" id="SignalP"/>
    </source>
</evidence>
<evidence type="ECO:0000313" key="8">
    <source>
        <dbReference type="EMBL" id="KAH3772041.1"/>
    </source>
</evidence>
<keyword evidence="4" id="KW-0720">Serine protease</keyword>
<sequence length="606" mass="66787">MDSESSFLPGGRLLLLALLVAKAFGDDGDYTDTYIVKMNDASVPDVKPWLESHDFKFLSKISDMHIYTNTKPPPTYSISRMLKIWPGKIISMRRVRKQFITYGDDRVEETASMPLCSLLSDTSHAVESAHALGFTGKGVHMALIDKNRELSKNSDSESADMGLEDDKEDPENIRIASHGNIDSSLTEEDDRPLLCAKGVAKGAVVTLLTIGSVNRRDHTIATDITRYSRALQYRRDQIDVYANSWGTDEPLSPCDDIVKDVLKTGIGQGRRGKGSIFVFSSGPVGNCFSNSIYTIAVNGLLANNTVLASSRRSSAVLVSAFVGEKSRIDHAEYEYTHCVAEFETLSSPTAKVAGIVGLIIQVNPKLSWRDVQHLLVNSVQKPYPCSMGWTKNAAGHFFDHFMGFGIVNATQAVLLAQHHKSVPAQVSFQTQFERISGSFSRANVTCTHGCVTWVEHVVLTIEFTHAPVEPFRLTLESPKGTVSILIDCDDLLNHSVNELKAEIMSVHFWDEPSEGIWFLTAFKPCGTKKASSVQSDIISNAILVMYGSGHPNSSARNNVLVPIGDSAIIFVICVCVIFVPILSFIMYKVATKNYQKSEKLDVYSHY</sequence>
<dbReference type="InterPro" id="IPR036852">
    <property type="entry name" value="Peptidase_S8/S53_dom_sf"/>
</dbReference>
<keyword evidence="1" id="KW-0645">Protease</keyword>
<evidence type="ECO:0000313" key="9">
    <source>
        <dbReference type="Proteomes" id="UP000828390"/>
    </source>
</evidence>
<keyword evidence="5" id="KW-0472">Membrane</keyword>
<comment type="caution">
    <text evidence="8">The sequence shown here is derived from an EMBL/GenBank/DDBJ whole genome shotgun (WGS) entry which is preliminary data.</text>
</comment>
<evidence type="ECO:0000256" key="5">
    <source>
        <dbReference type="SAM" id="Phobius"/>
    </source>
</evidence>
<keyword evidence="3" id="KW-0378">Hydrolase</keyword>
<dbReference type="Proteomes" id="UP000828390">
    <property type="component" value="Unassembled WGS sequence"/>
</dbReference>
<dbReference type="Pfam" id="PF01483">
    <property type="entry name" value="P_proprotein"/>
    <property type="match status" value="1"/>
</dbReference>
<reference evidence="8" key="1">
    <citation type="journal article" date="2019" name="bioRxiv">
        <title>The Genome of the Zebra Mussel, Dreissena polymorpha: A Resource for Invasive Species Research.</title>
        <authorList>
            <person name="McCartney M.A."/>
            <person name="Auch B."/>
            <person name="Kono T."/>
            <person name="Mallez S."/>
            <person name="Zhang Y."/>
            <person name="Obille A."/>
            <person name="Becker A."/>
            <person name="Abrahante J.E."/>
            <person name="Garbe J."/>
            <person name="Badalamenti J.P."/>
            <person name="Herman A."/>
            <person name="Mangelson H."/>
            <person name="Liachko I."/>
            <person name="Sullivan S."/>
            <person name="Sone E.D."/>
            <person name="Koren S."/>
            <person name="Silverstein K.A.T."/>
            <person name="Beckman K.B."/>
            <person name="Gohl D.M."/>
        </authorList>
    </citation>
    <scope>NUCLEOTIDE SEQUENCE</scope>
    <source>
        <strain evidence="8">Duluth1</strain>
        <tissue evidence="8">Whole animal</tissue>
    </source>
</reference>
<evidence type="ECO:0000256" key="2">
    <source>
        <dbReference type="ARBA" id="ARBA00022685"/>
    </source>
</evidence>